<gene>
    <name evidence="2" type="ORF">A0J61_06033</name>
</gene>
<evidence type="ECO:0000313" key="3">
    <source>
        <dbReference type="Proteomes" id="UP000093000"/>
    </source>
</evidence>
<dbReference type="AlphaFoldDB" id="A0A1C7N9X3"/>
<feature type="transmembrane region" description="Helical" evidence="1">
    <location>
        <begin position="91"/>
        <end position="114"/>
    </location>
</feature>
<keyword evidence="1" id="KW-1133">Transmembrane helix</keyword>
<keyword evidence="1" id="KW-0812">Transmembrane</keyword>
<protein>
    <submittedName>
        <fullName evidence="2">Uncharacterized protein</fullName>
    </submittedName>
</protein>
<dbReference type="OrthoDB" id="2279611at2759"/>
<sequence>MVIAAFIYQISIAVIVYDQAAHISNWLSIVWSSSTREYRLYAQDKFSCCGFATQLDYVVPSNTCTTEHVLNTLQTCQRPLTVFVQTKLTHIYIALFTSLAIELLALCNTITLLCTQTFVTTKRKWVSPECNYSDDTLVSQYQHPSGKSVVN</sequence>
<dbReference type="EMBL" id="LUGH01000345">
    <property type="protein sequence ID" value="OBZ85922.1"/>
    <property type="molecule type" value="Genomic_DNA"/>
</dbReference>
<evidence type="ECO:0000256" key="1">
    <source>
        <dbReference type="SAM" id="Phobius"/>
    </source>
</evidence>
<dbReference type="InParanoid" id="A0A1C7N9X3"/>
<keyword evidence="1" id="KW-0472">Membrane</keyword>
<comment type="caution">
    <text evidence="2">The sequence shown here is derived from an EMBL/GenBank/DDBJ whole genome shotgun (WGS) entry which is preliminary data.</text>
</comment>
<evidence type="ECO:0000313" key="2">
    <source>
        <dbReference type="EMBL" id="OBZ85922.1"/>
    </source>
</evidence>
<dbReference type="STRING" id="101091.A0A1C7N9X3"/>
<keyword evidence="3" id="KW-1185">Reference proteome</keyword>
<accession>A0A1C7N9X3</accession>
<dbReference type="Proteomes" id="UP000093000">
    <property type="component" value="Unassembled WGS sequence"/>
</dbReference>
<reference evidence="2 3" key="1">
    <citation type="submission" date="2016-03" db="EMBL/GenBank/DDBJ databases">
        <title>Choanephora cucurbitarum.</title>
        <authorList>
            <person name="Min B."/>
            <person name="Park H."/>
            <person name="Park J.-H."/>
            <person name="Shin H.-D."/>
            <person name="Choi I.-G."/>
        </authorList>
    </citation>
    <scope>NUCLEOTIDE SEQUENCE [LARGE SCALE GENOMIC DNA]</scope>
    <source>
        <strain evidence="2 3">KUS-F28377</strain>
    </source>
</reference>
<name>A0A1C7N9X3_9FUNG</name>
<organism evidence="2 3">
    <name type="scientific">Choanephora cucurbitarum</name>
    <dbReference type="NCBI Taxonomy" id="101091"/>
    <lineage>
        <taxon>Eukaryota</taxon>
        <taxon>Fungi</taxon>
        <taxon>Fungi incertae sedis</taxon>
        <taxon>Mucoromycota</taxon>
        <taxon>Mucoromycotina</taxon>
        <taxon>Mucoromycetes</taxon>
        <taxon>Mucorales</taxon>
        <taxon>Mucorineae</taxon>
        <taxon>Choanephoraceae</taxon>
        <taxon>Choanephoroideae</taxon>
        <taxon>Choanephora</taxon>
    </lineage>
</organism>
<proteinExistence type="predicted"/>